<comment type="caution">
    <text evidence="2">The sequence shown here is derived from an EMBL/GenBank/DDBJ whole genome shotgun (WGS) entry which is preliminary data.</text>
</comment>
<keyword evidence="3" id="KW-1185">Reference proteome</keyword>
<proteinExistence type="predicted"/>
<evidence type="ECO:0000256" key="1">
    <source>
        <dbReference type="SAM" id="SignalP"/>
    </source>
</evidence>
<protein>
    <submittedName>
        <fullName evidence="2">Uncharacterized protein</fullName>
    </submittedName>
</protein>
<reference evidence="2 3" key="1">
    <citation type="submission" date="2019-06" db="EMBL/GenBank/DDBJ databases">
        <authorList>
            <person name="Broberg M."/>
        </authorList>
    </citation>
    <scope>NUCLEOTIDE SEQUENCE [LARGE SCALE GENOMIC DNA]</scope>
</reference>
<accession>A0ABY6UPP1</accession>
<organism evidence="2 3">
    <name type="scientific">Bionectria ochroleuca</name>
    <name type="common">Gliocladium roseum</name>
    <dbReference type="NCBI Taxonomy" id="29856"/>
    <lineage>
        <taxon>Eukaryota</taxon>
        <taxon>Fungi</taxon>
        <taxon>Dikarya</taxon>
        <taxon>Ascomycota</taxon>
        <taxon>Pezizomycotina</taxon>
        <taxon>Sordariomycetes</taxon>
        <taxon>Hypocreomycetidae</taxon>
        <taxon>Hypocreales</taxon>
        <taxon>Bionectriaceae</taxon>
        <taxon>Clonostachys</taxon>
    </lineage>
</organism>
<feature type="chain" id="PRO_5046722508" evidence="1">
    <location>
        <begin position="24"/>
        <end position="181"/>
    </location>
</feature>
<dbReference type="EMBL" id="CABFNS010000837">
    <property type="protein sequence ID" value="VUC31969.1"/>
    <property type="molecule type" value="Genomic_DNA"/>
</dbReference>
<sequence>MVAITQSALSNLVIAIMMQSAVAVPVPLDTYQRDLDEVSDFGARGFDERSGLLTRSLLVEHHWTRKALDIRLPAPSGVWKLAEVFKRSGMRLLFKKKGKRALDGAHDVDVRKFGEPYDLDARDGELLKARDHGLELSNLVAREILDNRATELSLSGRALEDRRDFDEAYGSEARDIGNNDG</sequence>
<name>A0ABY6UPP1_BIOOC</name>
<evidence type="ECO:0000313" key="2">
    <source>
        <dbReference type="EMBL" id="VUC31969.1"/>
    </source>
</evidence>
<gene>
    <name evidence="2" type="ORF">CLO192961_LOCUS315823</name>
</gene>
<feature type="signal peptide" evidence="1">
    <location>
        <begin position="1"/>
        <end position="23"/>
    </location>
</feature>
<evidence type="ECO:0000313" key="3">
    <source>
        <dbReference type="Proteomes" id="UP000766486"/>
    </source>
</evidence>
<keyword evidence="1" id="KW-0732">Signal</keyword>
<dbReference type="Proteomes" id="UP000766486">
    <property type="component" value="Unassembled WGS sequence"/>
</dbReference>